<organism evidence="1 2">
    <name type="scientific">Streptococcus suis</name>
    <dbReference type="NCBI Taxonomy" id="1307"/>
    <lineage>
        <taxon>Bacteria</taxon>
        <taxon>Bacillati</taxon>
        <taxon>Bacillota</taxon>
        <taxon>Bacilli</taxon>
        <taxon>Lactobacillales</taxon>
        <taxon>Streptococcaceae</taxon>
        <taxon>Streptococcus</taxon>
    </lineage>
</organism>
<dbReference type="AlphaFoldDB" id="A0A0Z8GWA4"/>
<dbReference type="Proteomes" id="UP000073494">
    <property type="component" value="Unassembled WGS sequence"/>
</dbReference>
<protein>
    <submittedName>
        <fullName evidence="1">Uncharacterized protein</fullName>
    </submittedName>
</protein>
<gene>
    <name evidence="1" type="ORF">ERS132416_01663</name>
</gene>
<evidence type="ECO:0000313" key="2">
    <source>
        <dbReference type="Proteomes" id="UP000073494"/>
    </source>
</evidence>
<dbReference type="EMBL" id="FIHD01000032">
    <property type="protein sequence ID" value="CYV06057.1"/>
    <property type="molecule type" value="Genomic_DNA"/>
</dbReference>
<sequence>MKTWKNYLLLLAYSALLLASQLLGDGWNLIIPIINK</sequence>
<proteinExistence type="predicted"/>
<evidence type="ECO:0000313" key="1">
    <source>
        <dbReference type="EMBL" id="CYV06057.1"/>
    </source>
</evidence>
<name>A0A0Z8GWA4_STRSU</name>
<accession>A0A0Z8GWA4</accession>
<reference evidence="1 2" key="1">
    <citation type="submission" date="2016-02" db="EMBL/GenBank/DDBJ databases">
        <authorList>
            <consortium name="Pathogen Informatics"/>
        </authorList>
    </citation>
    <scope>NUCLEOTIDE SEQUENCE [LARGE SCALE GENOMIC DNA]</scope>
    <source>
        <strain evidence="1 2">LSS54</strain>
    </source>
</reference>